<protein>
    <submittedName>
        <fullName evidence="2">Uncharacterized protein</fullName>
    </submittedName>
</protein>
<organism evidence="2 3">
    <name type="scientific">Cronartium quercuum f. sp. fusiforme G11</name>
    <dbReference type="NCBI Taxonomy" id="708437"/>
    <lineage>
        <taxon>Eukaryota</taxon>
        <taxon>Fungi</taxon>
        <taxon>Dikarya</taxon>
        <taxon>Basidiomycota</taxon>
        <taxon>Pucciniomycotina</taxon>
        <taxon>Pucciniomycetes</taxon>
        <taxon>Pucciniales</taxon>
        <taxon>Coleosporiaceae</taxon>
        <taxon>Cronartium</taxon>
    </lineage>
</organism>
<feature type="compositionally biased region" description="Polar residues" evidence="1">
    <location>
        <begin position="77"/>
        <end position="90"/>
    </location>
</feature>
<accession>A0A9P6T706</accession>
<reference evidence="2" key="1">
    <citation type="submission" date="2013-11" db="EMBL/GenBank/DDBJ databases">
        <title>Genome sequence of the fusiform rust pathogen reveals effectors for host alternation and coevolution with pine.</title>
        <authorList>
            <consortium name="DOE Joint Genome Institute"/>
            <person name="Smith K."/>
            <person name="Pendleton A."/>
            <person name="Kubisiak T."/>
            <person name="Anderson C."/>
            <person name="Salamov A."/>
            <person name="Aerts A."/>
            <person name="Riley R."/>
            <person name="Clum A."/>
            <person name="Lindquist E."/>
            <person name="Ence D."/>
            <person name="Campbell M."/>
            <person name="Kronenberg Z."/>
            <person name="Feau N."/>
            <person name="Dhillon B."/>
            <person name="Hamelin R."/>
            <person name="Burleigh J."/>
            <person name="Smith J."/>
            <person name="Yandell M."/>
            <person name="Nelson C."/>
            <person name="Grigoriev I."/>
            <person name="Davis J."/>
        </authorList>
    </citation>
    <scope>NUCLEOTIDE SEQUENCE</scope>
    <source>
        <strain evidence="2">G11</strain>
    </source>
</reference>
<dbReference type="EMBL" id="MU167494">
    <property type="protein sequence ID" value="KAG0139958.1"/>
    <property type="molecule type" value="Genomic_DNA"/>
</dbReference>
<dbReference type="Proteomes" id="UP000886653">
    <property type="component" value="Unassembled WGS sequence"/>
</dbReference>
<name>A0A9P6T706_9BASI</name>
<evidence type="ECO:0000256" key="1">
    <source>
        <dbReference type="SAM" id="MobiDB-lite"/>
    </source>
</evidence>
<evidence type="ECO:0000313" key="3">
    <source>
        <dbReference type="Proteomes" id="UP000886653"/>
    </source>
</evidence>
<keyword evidence="3" id="KW-1185">Reference proteome</keyword>
<sequence length="281" mass="32576">MKEETLVPFSSSAAVSHSFSRLPFHYPSSPQIPYKLIVRPSRFLNAILAKLSNLPKMLYIHRLRESRRKTASKSKPLYNSRTNPNTRKQGFTLSGYAHTPMVNYSMSRIELHTIDEYFPTHRFFYTELSESPNLESYAHLYPSGVSPYYSQGLICIDPFCACHSAPLGTVHPREDLIPTDAGKLFCVPSICNTFISSLVYLHPNFTHDFERLKCFKIYLFQKWDVTRSNKYTPNILERMPSIVVSRKLVSLMRDDRKMKKTWPMYKSVRAATFVRNINTVL</sequence>
<proteinExistence type="predicted"/>
<evidence type="ECO:0000313" key="2">
    <source>
        <dbReference type="EMBL" id="KAG0139958.1"/>
    </source>
</evidence>
<comment type="caution">
    <text evidence="2">The sequence shown here is derived from an EMBL/GenBank/DDBJ whole genome shotgun (WGS) entry which is preliminary data.</text>
</comment>
<dbReference type="AlphaFoldDB" id="A0A9P6T706"/>
<feature type="region of interest" description="Disordered" evidence="1">
    <location>
        <begin position="70"/>
        <end position="90"/>
    </location>
</feature>
<gene>
    <name evidence="2" type="ORF">CROQUDRAFT_665782</name>
</gene>